<sequence length="1019" mass="108466">MAEDLADQIDDYICVFEGAGDLTMDTFVMLLFALIVLVISLVFATKLIYDKYVLRKGVTSGTDVAGSGTTSPPSTVGGAAAGVAGAPSSSPALAVGARLSEPKEVLTKKDAILSQVRNGGSGAIGGGARIGGGFGAGGMGAGGGATIARKRISRKSPGPELTQKKRPAIPPSNINGTDPQIIQWATHLFRWLYSDLVVVNKLLQDWVSSVNTALLTHVEQHEMIVEIVRVLPESLPPNLSSILCEATDQSNEVELLFDVDTTPVLQIKAFKSTNQKTEVSHYKATISRLKSRVSVIVNYFALKGEMKLEGYPDIKIHLNSIGPLKTANAQDEKKQIDLVTELLIGSIREVVYPVDFSIYSTCPRLMGEESEEVTSDYGYGGYGDSYRSYQDEAYGGGLGTAPRKLLVKVLKAEGLLKCSQPFCVIEMDEPAQKHQSTPKPGQAPFWDESFLFDLSNHSTELLFEVYDSVAVGNDQTPVQADDCGRRTGEDNSDDPPPVSITAATNSNGVDAIPTPVAAVTGDTEGTLATDGNRVPPNDADSGSDGALATVTECPEVGTVSQDDTDSRSANSPRSAGVARSNGPACFDTNHFKSRTASGGQKFLGLGLVGIDELANGPASTQILELQPRPYETETITGSLTVEFVFIDSPPVPAARRQFPQQSFHTNGMSNFAHDAVTSTPATGTQPTTFNGSSGPPSSPQSKQALTGKAQSLAARTQKFQSAEANRMNNSYLKPTAQGASGLGFVNGTKSESTPASPALSTNSTSQSMAASLSNSAPMSLGTPAPVTKKPRNIFGTLRSKLTPSKKSKSLDVPQYSPTTGANVRSASSTLSRGSSLDQRSNIFRNLSRKSSISESSAISGLSTGSGRTYVHEESTLLLETTENGVVRHYLVPLEVVAKQKNWKRKGTKLHIYNDHTFIAKHIPGGLLCFVCNRSIPRRPGKQGYECRDCAIQCHKPCHVRAPQSCPNPKILSMQLATMPSIASYGASHQHPASTRSPHGAKSFTMAMDISGVVEDRYKH</sequence>
<dbReference type="Gene3D" id="2.60.40.150">
    <property type="entry name" value="C2 domain"/>
    <property type="match status" value="1"/>
</dbReference>
<evidence type="ECO:0000259" key="6">
    <source>
        <dbReference type="PROSITE" id="PS50081"/>
    </source>
</evidence>
<dbReference type="SMART" id="SM00109">
    <property type="entry name" value="C1"/>
    <property type="match status" value="1"/>
</dbReference>
<protein>
    <submittedName>
        <fullName evidence="7 8">Uncharacterized protein</fullName>
    </submittedName>
</protein>
<reference evidence="8" key="4">
    <citation type="submission" date="2015-06" db="UniProtKB">
        <authorList>
            <consortium name="EnsemblMetazoa"/>
        </authorList>
    </citation>
    <scope>IDENTIFICATION</scope>
</reference>
<evidence type="ECO:0000256" key="4">
    <source>
        <dbReference type="SAM" id="Phobius"/>
    </source>
</evidence>
<feature type="transmembrane region" description="Helical" evidence="4">
    <location>
        <begin position="27"/>
        <end position="49"/>
    </location>
</feature>
<dbReference type="EMBL" id="ADMH02000489">
    <property type="protein sequence ID" value="ETN66223.1"/>
    <property type="molecule type" value="Genomic_DNA"/>
</dbReference>
<dbReference type="PANTHER" id="PTHR21119">
    <property type="entry name" value="C2 DOMAIN-CONTAINING PROTEIN"/>
    <property type="match status" value="1"/>
</dbReference>
<dbReference type="PROSITE" id="PS00479">
    <property type="entry name" value="ZF_DAG_PE_1"/>
    <property type="match status" value="1"/>
</dbReference>
<proteinExistence type="predicted"/>
<dbReference type="HOGENOM" id="CLU_016790_1_0_1"/>
<feature type="region of interest" description="Disordered" evidence="3">
    <location>
        <begin position="474"/>
        <end position="581"/>
    </location>
</feature>
<dbReference type="FunCoup" id="W5JSE2">
    <property type="interactions" value="40"/>
</dbReference>
<keyword evidence="4" id="KW-0812">Transmembrane</keyword>
<feature type="domain" description="C2" evidence="5">
    <location>
        <begin position="384"/>
        <end position="500"/>
    </location>
</feature>
<dbReference type="Proteomes" id="UP000000673">
    <property type="component" value="Unassembled WGS sequence"/>
</dbReference>
<dbReference type="AlphaFoldDB" id="W5JSE2"/>
<dbReference type="VEuPathDB" id="VectorBase:ADAC001989"/>
<evidence type="ECO:0000313" key="8">
    <source>
        <dbReference type="EnsemblMetazoa" id="ADAC001989-PA"/>
    </source>
</evidence>
<accession>W5JSE2</accession>
<dbReference type="Gene3D" id="3.30.60.20">
    <property type="match status" value="1"/>
</dbReference>
<feature type="compositionally biased region" description="Low complexity" evidence="3">
    <location>
        <begin position="71"/>
        <end position="82"/>
    </location>
</feature>
<evidence type="ECO:0000256" key="1">
    <source>
        <dbReference type="ARBA" id="ARBA00022723"/>
    </source>
</evidence>
<dbReference type="GO" id="GO:0046872">
    <property type="term" value="F:metal ion binding"/>
    <property type="evidence" value="ECO:0007669"/>
    <property type="project" value="UniProtKB-KW"/>
</dbReference>
<dbReference type="eggNOG" id="ENOG502QV5U">
    <property type="taxonomic scope" value="Eukaryota"/>
</dbReference>
<reference evidence="7" key="3">
    <citation type="journal article" date="2013" name="Nucleic Acids Res.">
        <title>The genome of Anopheles darlingi, the main neotropical malaria vector.</title>
        <authorList>
            <person name="Marinotti O."/>
            <person name="Cerqueira G.C."/>
            <person name="de Almeida L.G."/>
            <person name="Ferro M.I."/>
            <person name="Loreto E.L."/>
            <person name="Zaha A."/>
            <person name="Teixeira S.M."/>
            <person name="Wespiser A.R."/>
            <person name="Almeida E Silva A."/>
            <person name="Schlindwein A.D."/>
            <person name="Pacheco A.C."/>
            <person name="Silva A.L."/>
            <person name="Graveley B.R."/>
            <person name="Walenz B.P."/>
            <person name="Lima Bde A."/>
            <person name="Ribeiro C.A."/>
            <person name="Nunes-Silva C.G."/>
            <person name="de Carvalho C.R."/>
            <person name="Soares C.M."/>
            <person name="de Menezes C.B."/>
            <person name="Matiolli C."/>
            <person name="Caffrey D."/>
            <person name="Araujo D.A."/>
            <person name="de Oliveira D.M."/>
            <person name="Golenbock D."/>
            <person name="Grisard E.C."/>
            <person name="Fantinatti-Garboggini F."/>
            <person name="de Carvalho F.M."/>
            <person name="Barcellos F.G."/>
            <person name="Prosdocimi F."/>
            <person name="May G."/>
            <person name="Azevedo Junior G.M."/>
            <person name="Guimaraes G.M."/>
            <person name="Goldman G.H."/>
            <person name="Padilha I.Q."/>
            <person name="Batista Jda S."/>
            <person name="Ferro J.A."/>
            <person name="Ribeiro J.M."/>
            <person name="Fietto J.L."/>
            <person name="Dabbas K.M."/>
            <person name="Cerdeira L."/>
            <person name="Agnez-Lima L.F."/>
            <person name="Brocchi M."/>
            <person name="de Carvalho M.O."/>
            <person name="Teixeira Mde M."/>
            <person name="Diniz Maia Mde M."/>
            <person name="Goldman M.H."/>
            <person name="Cruz Schneider M.P."/>
            <person name="Felipe M.S."/>
            <person name="Hungria M."/>
            <person name="Nicolas M.F."/>
            <person name="Pereira M."/>
            <person name="Montes M.A."/>
            <person name="Cantao M.E."/>
            <person name="Vincentz M."/>
            <person name="Rafael M.S."/>
            <person name="Silverman N."/>
            <person name="Stoco P.H."/>
            <person name="Souza R.C."/>
            <person name="Vicentini R."/>
            <person name="Gazzinelli R.T."/>
            <person name="Neves Rde O."/>
            <person name="Silva R."/>
            <person name="Astolfi-Filho S."/>
            <person name="Maciel T.E."/>
            <person name="Urmenyi T.P."/>
            <person name="Tadei W.P."/>
            <person name="Camargo E.P."/>
            <person name="de Vasconcelos A.T."/>
        </authorList>
    </citation>
    <scope>NUCLEOTIDE SEQUENCE</scope>
</reference>
<dbReference type="SUPFAM" id="SSF49562">
    <property type="entry name" value="C2 domain (Calcium/lipid-binding domain, CaLB)"/>
    <property type="match status" value="1"/>
</dbReference>
<dbReference type="PROSITE" id="PS50081">
    <property type="entry name" value="ZF_DAG_PE_2"/>
    <property type="match status" value="1"/>
</dbReference>
<feature type="region of interest" description="Disordered" evidence="3">
    <location>
        <begin position="663"/>
        <end position="717"/>
    </location>
</feature>
<dbReference type="InterPro" id="IPR000008">
    <property type="entry name" value="C2_dom"/>
</dbReference>
<keyword evidence="1" id="KW-0479">Metal-binding</keyword>
<evidence type="ECO:0000313" key="9">
    <source>
        <dbReference type="Proteomes" id="UP000000673"/>
    </source>
</evidence>
<feature type="compositionally biased region" description="Low complexity" evidence="3">
    <location>
        <begin position="677"/>
        <end position="701"/>
    </location>
</feature>
<feature type="compositionally biased region" description="Polar residues" evidence="3">
    <location>
        <begin position="747"/>
        <end position="777"/>
    </location>
</feature>
<organism evidence="7">
    <name type="scientific">Anopheles darlingi</name>
    <name type="common">Mosquito</name>
    <dbReference type="NCBI Taxonomy" id="43151"/>
    <lineage>
        <taxon>Eukaryota</taxon>
        <taxon>Metazoa</taxon>
        <taxon>Ecdysozoa</taxon>
        <taxon>Arthropoda</taxon>
        <taxon>Hexapoda</taxon>
        <taxon>Insecta</taxon>
        <taxon>Pterygota</taxon>
        <taxon>Neoptera</taxon>
        <taxon>Endopterygota</taxon>
        <taxon>Diptera</taxon>
        <taxon>Nematocera</taxon>
        <taxon>Culicoidea</taxon>
        <taxon>Culicidae</taxon>
        <taxon>Anophelinae</taxon>
        <taxon>Anopheles</taxon>
    </lineage>
</organism>
<dbReference type="SMART" id="SM00239">
    <property type="entry name" value="C2"/>
    <property type="match status" value="1"/>
</dbReference>
<evidence type="ECO:0000256" key="3">
    <source>
        <dbReference type="SAM" id="MobiDB-lite"/>
    </source>
</evidence>
<feature type="domain" description="Phorbol-ester/DAG-type" evidence="6">
    <location>
        <begin position="914"/>
        <end position="965"/>
    </location>
</feature>
<dbReference type="InterPro" id="IPR046349">
    <property type="entry name" value="C1-like_sf"/>
</dbReference>
<dbReference type="VEuPathDB" id="VectorBase:ADAR2_000919"/>
<dbReference type="STRING" id="43151.W5JSE2"/>
<feature type="compositionally biased region" description="Low complexity" evidence="3">
    <location>
        <begin position="824"/>
        <end position="834"/>
    </location>
</feature>
<evidence type="ECO:0000313" key="7">
    <source>
        <dbReference type="EMBL" id="ETN66223.1"/>
    </source>
</evidence>
<evidence type="ECO:0000259" key="5">
    <source>
        <dbReference type="PROSITE" id="PS50004"/>
    </source>
</evidence>
<keyword evidence="2" id="KW-0862">Zinc</keyword>
<dbReference type="PROSITE" id="PS50004">
    <property type="entry name" value="C2"/>
    <property type="match status" value="1"/>
</dbReference>
<keyword evidence="9" id="KW-1185">Reference proteome</keyword>
<dbReference type="EnsemblMetazoa" id="ADAC001989-RA">
    <property type="protein sequence ID" value="ADAC001989-PA"/>
    <property type="gene ID" value="ADAC001989"/>
</dbReference>
<keyword evidence="4" id="KW-1133">Transmembrane helix</keyword>
<evidence type="ECO:0000256" key="2">
    <source>
        <dbReference type="ARBA" id="ARBA00022833"/>
    </source>
</evidence>
<reference evidence="7 9" key="1">
    <citation type="journal article" date="2010" name="BMC Genomics">
        <title>Combination of measures distinguishes pre-miRNAs from other stem-loops in the genome of the newly sequenced Anopheles darlingi.</title>
        <authorList>
            <person name="Mendes N.D."/>
            <person name="Freitas A.T."/>
            <person name="Vasconcelos A.T."/>
            <person name="Sagot M.F."/>
        </authorList>
    </citation>
    <scope>NUCLEOTIDE SEQUENCE</scope>
</reference>
<dbReference type="InterPro" id="IPR039934">
    <property type="entry name" value="C2CD2/C2CD2L"/>
</dbReference>
<gene>
    <name evidence="7" type="ORF">AND_001989</name>
</gene>
<reference evidence="7" key="2">
    <citation type="submission" date="2010-05" db="EMBL/GenBank/DDBJ databases">
        <authorList>
            <person name="Almeida L.G."/>
            <person name="Nicolas M.F."/>
            <person name="Souza R.C."/>
            <person name="Vasconcelos A.T.R."/>
        </authorList>
    </citation>
    <scope>NUCLEOTIDE SEQUENCE</scope>
</reference>
<dbReference type="OMA" id="MIVEIVR"/>
<dbReference type="InterPro" id="IPR035892">
    <property type="entry name" value="C2_domain_sf"/>
</dbReference>
<name>W5JSE2_ANODA</name>
<feature type="region of interest" description="Disordered" evidence="3">
    <location>
        <begin position="742"/>
        <end position="834"/>
    </location>
</feature>
<dbReference type="CDD" id="cd20831">
    <property type="entry name" value="C1_dGM13116p-like"/>
    <property type="match status" value="1"/>
</dbReference>
<feature type="region of interest" description="Disordered" evidence="3">
    <location>
        <begin position="60"/>
        <end position="82"/>
    </location>
</feature>
<dbReference type="Pfam" id="PF00130">
    <property type="entry name" value="C1_1"/>
    <property type="match status" value="1"/>
</dbReference>
<dbReference type="InterPro" id="IPR002219">
    <property type="entry name" value="PKC_DAG/PE"/>
</dbReference>
<dbReference type="SUPFAM" id="SSF57889">
    <property type="entry name" value="Cysteine-rich domain"/>
    <property type="match status" value="1"/>
</dbReference>
<dbReference type="PANTHER" id="PTHR21119:SF5">
    <property type="entry name" value="C2 DOMAIN-CONTAINING PROTEIN"/>
    <property type="match status" value="1"/>
</dbReference>
<keyword evidence="4" id="KW-0472">Membrane</keyword>
<feature type="compositionally biased region" description="Polar residues" evidence="3">
    <location>
        <begin position="60"/>
        <end position="70"/>
    </location>
</feature>
<dbReference type="Pfam" id="PF00168">
    <property type="entry name" value="C2"/>
    <property type="match status" value="1"/>
</dbReference>